<protein>
    <submittedName>
        <fullName evidence="2">Cell division protein ZapA</fullName>
    </submittedName>
</protein>
<dbReference type="InterPro" id="IPR007838">
    <property type="entry name" value="Cell_div_ZapA-like"/>
</dbReference>
<dbReference type="EMBL" id="CP118868">
    <property type="protein sequence ID" value="WEG35399.1"/>
    <property type="molecule type" value="Genomic_DNA"/>
</dbReference>
<dbReference type="RefSeq" id="WP_315567824.1">
    <property type="nucleotide sequence ID" value="NZ_CP118866.1"/>
</dbReference>
<dbReference type="GO" id="GO:0051301">
    <property type="term" value="P:cell division"/>
    <property type="evidence" value="ECO:0007669"/>
    <property type="project" value="UniProtKB-KW"/>
</dbReference>
<evidence type="ECO:0000313" key="3">
    <source>
        <dbReference type="Proteomes" id="UP001220478"/>
    </source>
</evidence>
<name>A0ABY8C523_9FIRM</name>
<dbReference type="Proteomes" id="UP001220478">
    <property type="component" value="Chromosome"/>
</dbReference>
<keyword evidence="2" id="KW-0131">Cell cycle</keyword>
<organism evidence="2 3">
    <name type="scientific">Amygdalobacter indicium</name>
    <dbReference type="NCBI Taxonomy" id="3029272"/>
    <lineage>
        <taxon>Bacteria</taxon>
        <taxon>Bacillati</taxon>
        <taxon>Bacillota</taxon>
        <taxon>Clostridia</taxon>
        <taxon>Eubacteriales</taxon>
        <taxon>Oscillospiraceae</taxon>
        <taxon>Amygdalobacter</taxon>
    </lineage>
</organism>
<dbReference type="Pfam" id="PF05164">
    <property type="entry name" value="ZapA"/>
    <property type="match status" value="1"/>
</dbReference>
<accession>A0ABY8C523</accession>
<gene>
    <name evidence="2" type="primary">zapA</name>
    <name evidence="2" type="ORF">PYS61_05575</name>
</gene>
<reference evidence="2 3" key="1">
    <citation type="submission" date="2023-02" db="EMBL/GenBank/DDBJ databases">
        <title>Novel Oscillospiraceae bacterial genomes.</title>
        <authorList>
            <person name="Srinivasan S."/>
            <person name="Austin M.N."/>
            <person name="Fiedler T.L."/>
            <person name="Strenk S.M."/>
            <person name="Agnew K.J."/>
            <person name="Nagana Gowda G.A."/>
            <person name="Raftery D."/>
            <person name="Beamer M.A."/>
            <person name="Achilles S.L."/>
            <person name="Wiesenfeld H.C."/>
            <person name="Fredricks D.N."/>
            <person name="Hillier S.L."/>
        </authorList>
    </citation>
    <scope>NUCLEOTIDE SEQUENCE [LARGE SCALE GENOMIC DNA]</scope>
    <source>
        <strain evidence="2 3">CHIC02 1186E3-8</strain>
    </source>
</reference>
<proteinExistence type="predicted"/>
<keyword evidence="1" id="KW-0175">Coiled coil</keyword>
<evidence type="ECO:0000313" key="2">
    <source>
        <dbReference type="EMBL" id="WEG35399.1"/>
    </source>
</evidence>
<keyword evidence="2" id="KW-0132">Cell division</keyword>
<feature type="coiled-coil region" evidence="1">
    <location>
        <begin position="177"/>
        <end position="204"/>
    </location>
</feature>
<sequence>MQKHKKEELTAKQIAWQEYPPAKDIGVIRPVIPDIVQSALQTAIESKDENLAAKRNFSTELPDIVKKAINSVDKSQNTVSNNPKLDIKQRTSCPRSTITLCIANQFYQVSADADVEYMKTIAQEANLLIKDVKRQLKTGDKQTILTLCLMNVLDEKADMTFKLREQEQVAADCLLINKELKDQVAVAERKIQQYKQKLTALAEVFSQIAERFSLYKNDPACGADNFRKIILQLLEGEKDEDQLSRREQITFSDLLRKE</sequence>
<evidence type="ECO:0000256" key="1">
    <source>
        <dbReference type="SAM" id="Coils"/>
    </source>
</evidence>
<keyword evidence="3" id="KW-1185">Reference proteome</keyword>
<dbReference type="InterPro" id="IPR036192">
    <property type="entry name" value="Cell_div_ZapA-like_sf"/>
</dbReference>
<dbReference type="SUPFAM" id="SSF102829">
    <property type="entry name" value="Cell division protein ZapA-like"/>
    <property type="match status" value="1"/>
</dbReference>